<evidence type="ECO:0000313" key="1">
    <source>
        <dbReference type="EMBL" id="KAL3307139.1"/>
    </source>
</evidence>
<comment type="caution">
    <text evidence="1">The sequence shown here is derived from an EMBL/GenBank/DDBJ whole genome shotgun (WGS) entry which is preliminary data.</text>
</comment>
<dbReference type="Proteomes" id="UP001626550">
    <property type="component" value="Unassembled WGS sequence"/>
</dbReference>
<sequence length="173" mass="20291">MSKLPRKIDVLRYKKLLLERGMDSREADEEVINAINDIYAYAFIQTNSDKRLHVILQTLERQFDHLKKIPKSRRNEESNAERMKPFLRLFNATYCHHFDKGKTHVECTCKPGFKPLEAEYNFLVEQNTTWAGGIAAQIGNRDEQQEVILWCHLLIRTIVKSTIAVEHLYLAFN</sequence>
<organism evidence="1 2">
    <name type="scientific">Cichlidogyrus casuarinus</name>
    <dbReference type="NCBI Taxonomy" id="1844966"/>
    <lineage>
        <taxon>Eukaryota</taxon>
        <taxon>Metazoa</taxon>
        <taxon>Spiralia</taxon>
        <taxon>Lophotrochozoa</taxon>
        <taxon>Platyhelminthes</taxon>
        <taxon>Monogenea</taxon>
        <taxon>Monopisthocotylea</taxon>
        <taxon>Dactylogyridea</taxon>
        <taxon>Ancyrocephalidae</taxon>
        <taxon>Cichlidogyrus</taxon>
    </lineage>
</organism>
<reference evidence="1 2" key="1">
    <citation type="submission" date="2024-11" db="EMBL/GenBank/DDBJ databases">
        <title>Adaptive evolution of stress response genes in parasites aligns with host niche diversity.</title>
        <authorList>
            <person name="Hahn C."/>
            <person name="Resl P."/>
        </authorList>
    </citation>
    <scope>NUCLEOTIDE SEQUENCE [LARGE SCALE GENOMIC DNA]</scope>
    <source>
        <strain evidence="1">EGGRZ-B1_66</strain>
        <tissue evidence="1">Body</tissue>
    </source>
</reference>
<keyword evidence="2" id="KW-1185">Reference proteome</keyword>
<accession>A0ABD2PIH5</accession>
<gene>
    <name evidence="1" type="ORF">Ciccas_014355</name>
</gene>
<dbReference type="EMBL" id="JBJKFK010008212">
    <property type="protein sequence ID" value="KAL3307139.1"/>
    <property type="molecule type" value="Genomic_DNA"/>
</dbReference>
<dbReference type="AlphaFoldDB" id="A0ABD2PIH5"/>
<proteinExistence type="predicted"/>
<name>A0ABD2PIH5_9PLAT</name>
<protein>
    <submittedName>
        <fullName evidence="1">Uncharacterized protein</fullName>
    </submittedName>
</protein>
<evidence type="ECO:0000313" key="2">
    <source>
        <dbReference type="Proteomes" id="UP001626550"/>
    </source>
</evidence>